<dbReference type="PANTHER" id="PTHR10333">
    <property type="entry name" value="INHIBITOR OF GROWTH PROTEIN"/>
    <property type="match status" value="1"/>
</dbReference>
<feature type="site" description="Histone H3K4me3 binding" evidence="7">
    <location>
        <position position="382"/>
    </location>
</feature>
<feature type="region of interest" description="Disordered" evidence="11">
    <location>
        <begin position="285"/>
        <end position="353"/>
    </location>
</feature>
<dbReference type="PROSITE" id="PS50016">
    <property type="entry name" value="ZF_PHD_2"/>
    <property type="match status" value="1"/>
</dbReference>
<dbReference type="Pfam" id="PF00628">
    <property type="entry name" value="PHD"/>
    <property type="match status" value="1"/>
</dbReference>
<feature type="binding site" evidence="8">
    <location>
        <position position="417"/>
    </location>
    <ligand>
        <name>Zn(2+)</name>
        <dbReference type="ChEBI" id="CHEBI:29105"/>
        <label>2</label>
    </ligand>
</feature>
<evidence type="ECO:0000256" key="3">
    <source>
        <dbReference type="ARBA" id="ARBA00022723"/>
    </source>
</evidence>
<comment type="similarity">
    <text evidence="2 10">Belongs to the ING family.</text>
</comment>
<dbReference type="InParanoid" id="G4T6C4"/>
<dbReference type="OMA" id="KEREVWD"/>
<proteinExistence type="inferred from homology"/>
<accession>G4T6C4</accession>
<feature type="binding site" evidence="8">
    <location>
        <position position="385"/>
    </location>
    <ligand>
        <name>Zn(2+)</name>
        <dbReference type="ChEBI" id="CHEBI:29105"/>
        <label>2</label>
    </ligand>
</feature>
<evidence type="ECO:0000256" key="1">
    <source>
        <dbReference type="ARBA" id="ARBA00004123"/>
    </source>
</evidence>
<dbReference type="InterPro" id="IPR019786">
    <property type="entry name" value="Zinc_finger_PHD-type_CS"/>
</dbReference>
<comment type="function">
    <text evidence="10">Component of an histone acetyltransferase complex.</text>
</comment>
<keyword evidence="14" id="KW-1185">Reference proteome</keyword>
<comment type="subcellular location">
    <subcellularLocation>
        <location evidence="1 10">Nucleus</location>
    </subcellularLocation>
</comment>
<feature type="binding site" evidence="8">
    <location>
        <position position="414"/>
    </location>
    <ligand>
        <name>Zn(2+)</name>
        <dbReference type="ChEBI" id="CHEBI:29105"/>
        <label>2</label>
    </ligand>
</feature>
<evidence type="ECO:0000313" key="13">
    <source>
        <dbReference type="EMBL" id="CCA66854.1"/>
    </source>
</evidence>
<dbReference type="InterPro" id="IPR019787">
    <property type="entry name" value="Znf_PHD-finger"/>
</dbReference>
<feature type="binding site" evidence="8">
    <location>
        <position position="374"/>
    </location>
    <ligand>
        <name>Zn(2+)</name>
        <dbReference type="ChEBI" id="CHEBI:29105"/>
        <label>1</label>
    </ligand>
</feature>
<dbReference type="InterPro" id="IPR028651">
    <property type="entry name" value="ING_fam"/>
</dbReference>
<gene>
    <name evidence="13" type="ORF">PIIN_00616</name>
</gene>
<comment type="subunit">
    <text evidence="10">Component of an histone acetyltransferase complex. Interacts with H3K4me3 and to a lesser extent with H3K4me2.</text>
</comment>
<dbReference type="GO" id="GO:0005634">
    <property type="term" value="C:nucleus"/>
    <property type="evidence" value="ECO:0007669"/>
    <property type="project" value="UniProtKB-SubCell"/>
</dbReference>
<dbReference type="Gene3D" id="3.30.40.10">
    <property type="entry name" value="Zinc/RING finger domain, C3HC4 (zinc finger)"/>
    <property type="match status" value="1"/>
</dbReference>
<dbReference type="GO" id="GO:0000785">
    <property type="term" value="C:chromatin"/>
    <property type="evidence" value="ECO:0007669"/>
    <property type="project" value="UniProtKB-ARBA"/>
</dbReference>
<feature type="binding site" evidence="8">
    <location>
        <position position="372"/>
    </location>
    <ligand>
        <name>Zn(2+)</name>
        <dbReference type="ChEBI" id="CHEBI:29105"/>
        <label>1</label>
    </ligand>
</feature>
<feature type="binding site" evidence="8">
    <location>
        <position position="399"/>
    </location>
    <ligand>
        <name>Zn(2+)</name>
        <dbReference type="ChEBI" id="CHEBI:29105"/>
        <label>1</label>
    </ligand>
</feature>
<dbReference type="STRING" id="1109443.G4T6C4"/>
<dbReference type="SUPFAM" id="SSF57903">
    <property type="entry name" value="FYVE/PHD zinc finger"/>
    <property type="match status" value="1"/>
</dbReference>
<keyword evidence="6 10" id="KW-0539">Nucleus</keyword>
<dbReference type="EMBL" id="CAFZ01000006">
    <property type="protein sequence ID" value="CCA66854.1"/>
    <property type="molecule type" value="Genomic_DNA"/>
</dbReference>
<keyword evidence="10" id="KW-0156">Chromatin regulator</keyword>
<protein>
    <recommendedName>
        <fullName evidence="10">Chromatin modification-related protein</fullName>
    </recommendedName>
</protein>
<feature type="site" description="Histone H3K4me3 binding" evidence="7">
    <location>
        <position position="386"/>
    </location>
</feature>
<evidence type="ECO:0000256" key="6">
    <source>
        <dbReference type="ARBA" id="ARBA00023242"/>
    </source>
</evidence>
<dbReference type="InterPro" id="IPR001965">
    <property type="entry name" value="Znf_PHD"/>
</dbReference>
<dbReference type="AlphaFoldDB" id="G4T6C4"/>
<evidence type="ECO:0000259" key="12">
    <source>
        <dbReference type="PROSITE" id="PS50016"/>
    </source>
</evidence>
<keyword evidence="4 9" id="KW-0863">Zinc-finger</keyword>
<sequence length="429" mass="46867">MAAEPNLLVAVTASDQSASAARAPERTLVHSPPQRDLAWEIVKEECHDILEQLPLSLQRNYSLMKELDEQVTAHLQAIPAVLKDYYELRVKVEEQMATNGANASSGDAIDRPDADRLCKRPVSRASFSSASLTPISESPSTRSLSLPNVRNGGSGESNDEAETEEQDTSFETERSAVPAAPSSVQLITRIATLATDAMRGSLEKVNLANAAYAGIDRHIRALDIAIAEQEKAIEIGIRPGTHPASSTVVNGTSPNHARSPSFESNSLLALAEAATAIHAAEKTLESLQPSPISPPIKKEKKEASKKVEKQSHAAAVKPKVEPSKPKVDTSKAAKPKQQPRKDRRVGKKDPSILAIVPLDDDEPIDPNEPTYCYCNRVSFGNMIACDGPDCKREWFHYECVGITREPAANKKWYCRDCEIQEPAKKKRKR</sequence>
<evidence type="ECO:0000313" key="14">
    <source>
        <dbReference type="Proteomes" id="UP000007148"/>
    </source>
</evidence>
<dbReference type="CDD" id="cd15505">
    <property type="entry name" value="PHD_ING"/>
    <property type="match status" value="1"/>
</dbReference>
<feature type="binding site" evidence="8">
    <location>
        <position position="396"/>
    </location>
    <ligand>
        <name>Zn(2+)</name>
        <dbReference type="ChEBI" id="CHEBI:29105"/>
        <label>1</label>
    </ligand>
</feature>
<evidence type="ECO:0000256" key="4">
    <source>
        <dbReference type="ARBA" id="ARBA00022771"/>
    </source>
</evidence>
<feature type="compositionally biased region" description="Acidic residues" evidence="11">
    <location>
        <begin position="157"/>
        <end position="170"/>
    </location>
</feature>
<keyword evidence="5 8" id="KW-0862">Zinc</keyword>
<dbReference type="InterPro" id="IPR011011">
    <property type="entry name" value="Znf_FYVE_PHD"/>
</dbReference>
<evidence type="ECO:0000256" key="9">
    <source>
        <dbReference type="PROSITE-ProRule" id="PRU00146"/>
    </source>
</evidence>
<comment type="domain">
    <text evidence="10">The PHD-type zinc finger mediates the binding to H3K4me3.</text>
</comment>
<dbReference type="FunFam" id="3.30.40.10:FF:000177">
    <property type="entry name" value="PHD finger protein ING"/>
    <property type="match status" value="1"/>
</dbReference>
<dbReference type="OrthoDB" id="5411773at2759"/>
<dbReference type="InterPro" id="IPR013083">
    <property type="entry name" value="Znf_RING/FYVE/PHD"/>
</dbReference>
<evidence type="ECO:0000256" key="10">
    <source>
        <dbReference type="RuleBase" id="RU361213"/>
    </source>
</evidence>
<feature type="compositionally biased region" description="Basic residues" evidence="11">
    <location>
        <begin position="333"/>
        <end position="346"/>
    </location>
</feature>
<feature type="site" description="Histone H3K4me3 binding" evidence="7">
    <location>
        <position position="371"/>
    </location>
</feature>
<feature type="domain" description="PHD-type" evidence="12">
    <location>
        <begin position="369"/>
        <end position="420"/>
    </location>
</feature>
<feature type="site" description="Histone H3K4me3 binding" evidence="7">
    <location>
        <position position="394"/>
    </location>
</feature>
<reference evidence="13 14" key="1">
    <citation type="journal article" date="2011" name="PLoS Pathog.">
        <title>Endophytic Life Strategies Decoded by Genome and Transcriptome Analyses of the Mutualistic Root Symbiont Piriformospora indica.</title>
        <authorList>
            <person name="Zuccaro A."/>
            <person name="Lahrmann U."/>
            <person name="Guldener U."/>
            <person name="Langen G."/>
            <person name="Pfiffi S."/>
            <person name="Biedenkopf D."/>
            <person name="Wong P."/>
            <person name="Samans B."/>
            <person name="Grimm C."/>
            <person name="Basiewicz M."/>
            <person name="Murat C."/>
            <person name="Martin F."/>
            <person name="Kogel K.H."/>
        </authorList>
    </citation>
    <scope>NUCLEOTIDE SEQUENCE [LARGE SCALE GENOMIC DNA]</scope>
    <source>
        <strain evidence="13 14">DSM 11827</strain>
    </source>
</reference>
<dbReference type="PROSITE" id="PS01359">
    <property type="entry name" value="ZF_PHD_1"/>
    <property type="match status" value="1"/>
</dbReference>
<evidence type="ECO:0000256" key="5">
    <source>
        <dbReference type="ARBA" id="ARBA00022833"/>
    </source>
</evidence>
<dbReference type="eggNOG" id="KOG1973">
    <property type="taxonomic scope" value="Eukaryota"/>
</dbReference>
<feature type="compositionally biased region" description="Basic and acidic residues" evidence="11">
    <location>
        <begin position="318"/>
        <end position="331"/>
    </location>
</feature>
<organism evidence="13 14">
    <name type="scientific">Serendipita indica (strain DSM 11827)</name>
    <name type="common">Root endophyte fungus</name>
    <name type="synonym">Piriformospora indica</name>
    <dbReference type="NCBI Taxonomy" id="1109443"/>
    <lineage>
        <taxon>Eukaryota</taxon>
        <taxon>Fungi</taxon>
        <taxon>Dikarya</taxon>
        <taxon>Basidiomycota</taxon>
        <taxon>Agaricomycotina</taxon>
        <taxon>Agaricomycetes</taxon>
        <taxon>Sebacinales</taxon>
        <taxon>Serendipitaceae</taxon>
        <taxon>Serendipita</taxon>
    </lineage>
</organism>
<evidence type="ECO:0000256" key="7">
    <source>
        <dbReference type="PIRSR" id="PIRSR628651-50"/>
    </source>
</evidence>
<evidence type="ECO:0000256" key="11">
    <source>
        <dbReference type="SAM" id="MobiDB-lite"/>
    </source>
</evidence>
<feature type="compositionally biased region" description="Basic and acidic residues" evidence="11">
    <location>
        <begin position="296"/>
        <end position="311"/>
    </location>
</feature>
<evidence type="ECO:0000256" key="8">
    <source>
        <dbReference type="PIRSR" id="PIRSR628651-51"/>
    </source>
</evidence>
<keyword evidence="3 8" id="KW-0479">Metal-binding</keyword>
<dbReference type="HOGENOM" id="CLU_031900_8_1_1"/>
<dbReference type="InterPro" id="IPR024610">
    <property type="entry name" value="ING_N_histone-binding"/>
</dbReference>
<dbReference type="GO" id="GO:0006325">
    <property type="term" value="P:chromatin organization"/>
    <property type="evidence" value="ECO:0007669"/>
    <property type="project" value="UniProtKB-KW"/>
</dbReference>
<dbReference type="Proteomes" id="UP000007148">
    <property type="component" value="Unassembled WGS sequence"/>
</dbReference>
<feature type="compositionally biased region" description="Polar residues" evidence="11">
    <location>
        <begin position="129"/>
        <end position="148"/>
    </location>
</feature>
<feature type="binding site" evidence="8">
    <location>
        <position position="390"/>
    </location>
    <ligand>
        <name>Zn(2+)</name>
        <dbReference type="ChEBI" id="CHEBI:29105"/>
        <label>2</label>
    </ligand>
</feature>
<name>G4T6C4_SERID</name>
<feature type="region of interest" description="Disordered" evidence="11">
    <location>
        <begin position="129"/>
        <end position="179"/>
    </location>
</feature>
<dbReference type="SMART" id="SM00249">
    <property type="entry name" value="PHD"/>
    <property type="match status" value="1"/>
</dbReference>
<comment type="caution">
    <text evidence="13">The sequence shown here is derived from an EMBL/GenBank/DDBJ whole genome shotgun (WGS) entry which is preliminary data.</text>
</comment>
<dbReference type="Pfam" id="PF12998">
    <property type="entry name" value="ING"/>
    <property type="match status" value="2"/>
</dbReference>
<evidence type="ECO:0000256" key="2">
    <source>
        <dbReference type="ARBA" id="ARBA00010210"/>
    </source>
</evidence>
<dbReference type="Gene3D" id="6.10.140.1740">
    <property type="match status" value="1"/>
</dbReference>
<dbReference type="GO" id="GO:0008270">
    <property type="term" value="F:zinc ion binding"/>
    <property type="evidence" value="ECO:0007669"/>
    <property type="project" value="UniProtKB-KW"/>
</dbReference>
<dbReference type="SMART" id="SM01408">
    <property type="entry name" value="ING"/>
    <property type="match status" value="1"/>
</dbReference>